<dbReference type="EMBL" id="QXJM01000032">
    <property type="protein sequence ID" value="RIE03719.1"/>
    <property type="molecule type" value="Genomic_DNA"/>
</dbReference>
<name>A0A398CR25_9BACL</name>
<evidence type="ECO:0000256" key="2">
    <source>
        <dbReference type="ARBA" id="ARBA00022679"/>
    </source>
</evidence>
<accession>A0A398CR25</accession>
<dbReference type="InterPro" id="IPR029063">
    <property type="entry name" value="SAM-dependent_MTases_sf"/>
</dbReference>
<dbReference type="GO" id="GO:0032259">
    <property type="term" value="P:methylation"/>
    <property type="evidence" value="ECO:0007669"/>
    <property type="project" value="UniProtKB-KW"/>
</dbReference>
<evidence type="ECO:0000256" key="1">
    <source>
        <dbReference type="ARBA" id="ARBA00022603"/>
    </source>
</evidence>
<dbReference type="AlphaFoldDB" id="A0A398CR25"/>
<dbReference type="RefSeq" id="WP_119149116.1">
    <property type="nucleotide sequence ID" value="NZ_JBHSOV010000021.1"/>
</dbReference>
<dbReference type="CDD" id="cd02440">
    <property type="entry name" value="AdoMet_MTases"/>
    <property type="match status" value="1"/>
</dbReference>
<dbReference type="PANTHER" id="PTHR43861:SF1">
    <property type="entry name" value="TRANS-ACONITATE 2-METHYLTRANSFERASE"/>
    <property type="match status" value="1"/>
</dbReference>
<organism evidence="4 5">
    <name type="scientific">Cohnella faecalis</name>
    <dbReference type="NCBI Taxonomy" id="2315694"/>
    <lineage>
        <taxon>Bacteria</taxon>
        <taxon>Bacillati</taxon>
        <taxon>Bacillota</taxon>
        <taxon>Bacilli</taxon>
        <taxon>Bacillales</taxon>
        <taxon>Paenibacillaceae</taxon>
        <taxon>Cohnella</taxon>
    </lineage>
</organism>
<dbReference type="Gene3D" id="3.40.50.150">
    <property type="entry name" value="Vaccinia Virus protein VP39"/>
    <property type="match status" value="1"/>
</dbReference>
<gene>
    <name evidence="4" type="ORF">D3H35_10515</name>
</gene>
<dbReference type="SUPFAM" id="SSF53335">
    <property type="entry name" value="S-adenosyl-L-methionine-dependent methyltransferases"/>
    <property type="match status" value="1"/>
</dbReference>
<dbReference type="Proteomes" id="UP000266340">
    <property type="component" value="Unassembled WGS sequence"/>
</dbReference>
<dbReference type="Pfam" id="PF13649">
    <property type="entry name" value="Methyltransf_25"/>
    <property type="match status" value="1"/>
</dbReference>
<keyword evidence="1 4" id="KW-0489">Methyltransferase</keyword>
<evidence type="ECO:0000313" key="4">
    <source>
        <dbReference type="EMBL" id="RIE03719.1"/>
    </source>
</evidence>
<evidence type="ECO:0000313" key="5">
    <source>
        <dbReference type="Proteomes" id="UP000266340"/>
    </source>
</evidence>
<protein>
    <submittedName>
        <fullName evidence="4">Class I SAM-dependent methyltransferase</fullName>
    </submittedName>
</protein>
<comment type="caution">
    <text evidence="4">The sequence shown here is derived from an EMBL/GenBank/DDBJ whole genome shotgun (WGS) entry which is preliminary data.</text>
</comment>
<proteinExistence type="predicted"/>
<dbReference type="InterPro" id="IPR041698">
    <property type="entry name" value="Methyltransf_25"/>
</dbReference>
<evidence type="ECO:0000259" key="3">
    <source>
        <dbReference type="Pfam" id="PF13649"/>
    </source>
</evidence>
<reference evidence="4 5" key="1">
    <citation type="submission" date="2018-09" db="EMBL/GenBank/DDBJ databases">
        <title>Cohnella cavernae sp. nov., isolated from a karst cave.</title>
        <authorList>
            <person name="Zhu H."/>
        </authorList>
    </citation>
    <scope>NUCLEOTIDE SEQUENCE [LARGE SCALE GENOMIC DNA]</scope>
    <source>
        <strain evidence="4 5">K2E09-144</strain>
    </source>
</reference>
<feature type="domain" description="Methyltransferase" evidence="3">
    <location>
        <begin position="49"/>
        <end position="140"/>
    </location>
</feature>
<keyword evidence="5" id="KW-1185">Reference proteome</keyword>
<keyword evidence="2 4" id="KW-0808">Transferase</keyword>
<dbReference type="PANTHER" id="PTHR43861">
    <property type="entry name" value="TRANS-ACONITATE 2-METHYLTRANSFERASE-RELATED"/>
    <property type="match status" value="1"/>
</dbReference>
<dbReference type="GO" id="GO:0008168">
    <property type="term" value="F:methyltransferase activity"/>
    <property type="evidence" value="ECO:0007669"/>
    <property type="project" value="UniProtKB-KW"/>
</dbReference>
<sequence length="251" mass="28919">MSYKGYQFYDDDQNFQKYLERRNWAENANDTIEKPIFLELLSDVKGHSILDLGCGTAAFGLDLLDLGAYSYTGVEGSANMVEESKKIMNRTNGKVVHTSMEDWNSPEASYQLIISRLAIHYLPEIDEVFSKVHRSLAHGGSFIFSVEHPVMTSSFGIARPEGMKQDWVVDNYFHSGIREQEWLGGKAIKYHRTIEDYFHALRKAGFAIESLRESKPRAEQFHNAETYERRMRIPLFLFFKGTKPVSTNKRL</sequence>
<dbReference type="OrthoDB" id="9791837at2"/>